<keyword evidence="5 8" id="KW-0378">Hydrolase</keyword>
<evidence type="ECO:0000256" key="2">
    <source>
        <dbReference type="ARBA" id="ARBA00009809"/>
    </source>
</evidence>
<dbReference type="Gene3D" id="2.60.120.260">
    <property type="entry name" value="Galactose-binding domain-like"/>
    <property type="match status" value="2"/>
</dbReference>
<dbReference type="FunFam" id="3.20.20.80:FF:000040">
    <property type="entry name" value="Beta-galactosidase A"/>
    <property type="match status" value="1"/>
</dbReference>
<dbReference type="InterPro" id="IPR025300">
    <property type="entry name" value="BetaGal_jelly_roll_dom"/>
</dbReference>
<dbReference type="InterPro" id="IPR036833">
    <property type="entry name" value="BetaGal_dom3_sf"/>
</dbReference>
<keyword evidence="4 10" id="KW-0732">Signal</keyword>
<dbReference type="SUPFAM" id="SSF49785">
    <property type="entry name" value="Galactose-binding domain-like"/>
    <property type="match status" value="2"/>
</dbReference>
<dbReference type="GO" id="GO:0005975">
    <property type="term" value="P:carbohydrate metabolic process"/>
    <property type="evidence" value="ECO:0007669"/>
    <property type="project" value="InterPro"/>
</dbReference>
<evidence type="ECO:0000256" key="7">
    <source>
        <dbReference type="ARBA" id="ARBA00023295"/>
    </source>
</evidence>
<dbReference type="AlphaFoldDB" id="A0A086T1V8"/>
<feature type="signal peptide" evidence="10">
    <location>
        <begin position="1"/>
        <end position="25"/>
    </location>
</feature>
<dbReference type="InterPro" id="IPR001944">
    <property type="entry name" value="Glycoside_Hdrlase_35"/>
</dbReference>
<dbReference type="InterPro" id="IPR018954">
    <property type="entry name" value="Betagal_dom2"/>
</dbReference>
<evidence type="ECO:0000256" key="5">
    <source>
        <dbReference type="ARBA" id="ARBA00022801"/>
    </source>
</evidence>
<evidence type="ECO:0000313" key="13">
    <source>
        <dbReference type="Proteomes" id="UP000029964"/>
    </source>
</evidence>
<feature type="domain" description="Beta-galactosidase" evidence="11">
    <location>
        <begin position="387"/>
        <end position="571"/>
    </location>
</feature>
<dbReference type="PRINTS" id="PR00742">
    <property type="entry name" value="GLHYDRLASE35"/>
</dbReference>
<dbReference type="SUPFAM" id="SSF51445">
    <property type="entry name" value="(Trans)glycosidases"/>
    <property type="match status" value="1"/>
</dbReference>
<evidence type="ECO:0000256" key="10">
    <source>
        <dbReference type="SAM" id="SignalP"/>
    </source>
</evidence>
<dbReference type="EC" id="3.2.1.23" evidence="3 8"/>
<dbReference type="GO" id="GO:0004565">
    <property type="term" value="F:beta-galactosidase activity"/>
    <property type="evidence" value="ECO:0007669"/>
    <property type="project" value="UniProtKB-EC"/>
</dbReference>
<evidence type="ECO:0000256" key="3">
    <source>
        <dbReference type="ARBA" id="ARBA00012756"/>
    </source>
</evidence>
<dbReference type="InterPro" id="IPR008979">
    <property type="entry name" value="Galactose-bd-like_sf"/>
</dbReference>
<proteinExistence type="inferred from homology"/>
<evidence type="ECO:0000256" key="9">
    <source>
        <dbReference type="RuleBase" id="RU003679"/>
    </source>
</evidence>
<dbReference type="OrthoDB" id="1657402at2759"/>
<evidence type="ECO:0000256" key="4">
    <source>
        <dbReference type="ARBA" id="ARBA00022729"/>
    </source>
</evidence>
<dbReference type="Pfam" id="PF10435">
    <property type="entry name" value="BetaGal_dom2"/>
    <property type="match status" value="1"/>
</dbReference>
<dbReference type="Pfam" id="PF13364">
    <property type="entry name" value="BetaGal_ABD2"/>
    <property type="match status" value="2"/>
</dbReference>
<dbReference type="SUPFAM" id="SSF51011">
    <property type="entry name" value="Glycosyl hydrolase domain"/>
    <property type="match status" value="1"/>
</dbReference>
<evidence type="ECO:0000256" key="6">
    <source>
        <dbReference type="ARBA" id="ARBA00023180"/>
    </source>
</evidence>
<dbReference type="InterPro" id="IPR019801">
    <property type="entry name" value="Glyco_hydro_35_CS"/>
</dbReference>
<dbReference type="PANTHER" id="PTHR23421">
    <property type="entry name" value="BETA-GALACTOSIDASE RELATED"/>
    <property type="match status" value="1"/>
</dbReference>
<feature type="chain" id="PRO_5001815197" description="Beta-galactosidase" evidence="10">
    <location>
        <begin position="26"/>
        <end position="1000"/>
    </location>
</feature>
<dbReference type="Gene3D" id="3.20.20.80">
    <property type="entry name" value="Glycosidases"/>
    <property type="match status" value="1"/>
</dbReference>
<sequence length="1000" mass="111703">MLFSKPLQGLSLGLTLATLAAGVHGNARSTDNLQSREQDIVTWDDHSLFVHGERLMVFSAEFHPFRLPVPSLWPDILQKIKAAGYNCVSIYIDWHLLEAKRGDFRADGIFALEPFFEAAKKAGLYVLPRPGPYINAEVSGGGFPGWLTRVPGALRTGSEAFMNATDHYTSEIGKIIADAQITNGGPVILFQVENEYQHALDPFPMPEYGYWEGVVEQYRRSGIVVPSINNEAHMYGYITAHTPASVDIYGHDGYPLGFDCENPQQWPEDGLPTDWLEKNNRIAPDTPYTIPEFQGGGFQHWGQSGFEDCALLLNMEFERVLYKNNYAVGATIFNIYMTFGGTNWGNLGHAEGFTSYDYGAQITEERQVWREKYSEVKLQANFFHVSPAYLAADRFNSSLQYTNNGDITVTPATTDTTKFYITRHTQYDSVESVPYRLTVKTTDHGDIEVPQLGGDLILNRRDTKIHVSDYPVGDEHVIYSSAEVFTWKKYDDKTVLVVYGGPGEHHEMAVENRGNGFNVLQGEQDVKVKKADDGYTIISWNISDDVEDRKVVRVNDNFYIYMLNRNEAYNFWVPPTGAGTDYGTSDIILKAGYLLRTAQRDGKTLHLVGDVNATTPIEIIGGAPPKLEKLTFNGRPLHFQQTNLGVVTATVDFKEPKIKLPNLNKLKWKKIDSLPEISRKYDDSDWVDADLEESPNDSAPILTPVSLRAGDYGFHTGSVLFRGHFTANGKESVLNITTQGGQAFGSSVWLDSTFLGSWVGEVEVDIGTVVLELPKLKKGTKHVFTVVIDHMGLHGNYVIGEDTLKIPRGIIEYTLAGHEDDDITWKVQGNLGGEDYRDKTRGPLNEGGMYIERQGYHQPYPPSRKWKRGSPEKGLSKPGIAFYTTTFNLDIPRGYDVPLALEFDVAPRGSSVYRVQLFVNGYQFGKFVPHIGPQSRFPIPEGILNHHGENTLGITLWAMEEGGAKLDGGLRWDVSMVTETGFGEIEMAPAPEWEPREGAH</sequence>
<keyword evidence="13" id="KW-1185">Reference proteome</keyword>
<accession>A0A086T1V8</accession>
<dbReference type="Gene3D" id="2.102.20.10">
    <property type="entry name" value="Beta-galactosidase, domain 2"/>
    <property type="match status" value="1"/>
</dbReference>
<evidence type="ECO:0000313" key="12">
    <source>
        <dbReference type="EMBL" id="KFH43340.1"/>
    </source>
</evidence>
<dbReference type="InterPro" id="IPR017853">
    <property type="entry name" value="GH"/>
</dbReference>
<keyword evidence="7 8" id="KW-0326">Glycosidase</keyword>
<dbReference type="InterPro" id="IPR037110">
    <property type="entry name" value="Betagal_dom2_sf"/>
</dbReference>
<name>A0A086T1V8_HAPC1</name>
<dbReference type="EMBL" id="JPKY01000071">
    <property type="protein sequence ID" value="KFH43340.1"/>
    <property type="molecule type" value="Genomic_DNA"/>
</dbReference>
<dbReference type="Pfam" id="PF13363">
    <property type="entry name" value="BetaGal_dom3"/>
    <property type="match status" value="1"/>
</dbReference>
<reference evidence="13" key="1">
    <citation type="journal article" date="2014" name="Genome Announc.">
        <title>Genome sequence and annotation of Acremonium chrysogenum, producer of the beta-lactam antibiotic cephalosporin C.</title>
        <authorList>
            <person name="Terfehr D."/>
            <person name="Dahlmann T.A."/>
            <person name="Specht T."/>
            <person name="Zadra I."/>
            <person name="Kuernsteiner H."/>
            <person name="Kueck U."/>
        </authorList>
    </citation>
    <scope>NUCLEOTIDE SEQUENCE [LARGE SCALE GENOMIC DNA]</scope>
    <source>
        <strain evidence="13">ATCC 11550 / CBS 779.69 / DSM 880 / IAM 14645 / JCM 23072 / IMI 49137</strain>
    </source>
</reference>
<evidence type="ECO:0000259" key="11">
    <source>
        <dbReference type="SMART" id="SM01029"/>
    </source>
</evidence>
<comment type="caution">
    <text evidence="12">The sequence shown here is derived from an EMBL/GenBank/DDBJ whole genome shotgun (WGS) entry which is preliminary data.</text>
</comment>
<gene>
    <name evidence="12" type="ORF">ACRE_059120</name>
</gene>
<dbReference type="FunFam" id="2.60.120.260:FF:000065">
    <property type="entry name" value="Beta-galactosidase A"/>
    <property type="match status" value="1"/>
</dbReference>
<dbReference type="SMART" id="SM01029">
    <property type="entry name" value="BetaGal_dom2"/>
    <property type="match status" value="1"/>
</dbReference>
<dbReference type="SUPFAM" id="SSF117100">
    <property type="entry name" value="Beta-galactosidase LacA, domain 3"/>
    <property type="match status" value="1"/>
</dbReference>
<evidence type="ECO:0000256" key="8">
    <source>
        <dbReference type="RuleBase" id="RU000675"/>
    </source>
</evidence>
<dbReference type="Proteomes" id="UP000029964">
    <property type="component" value="Unassembled WGS sequence"/>
</dbReference>
<comment type="catalytic activity">
    <reaction evidence="1 8">
        <text>Hydrolysis of terminal non-reducing beta-D-galactose residues in beta-D-galactosides.</text>
        <dbReference type="EC" id="3.2.1.23"/>
    </reaction>
</comment>
<dbReference type="STRING" id="857340.A0A086T1V8"/>
<dbReference type="PROSITE" id="PS01182">
    <property type="entry name" value="GLYCOSYL_HYDROL_F35"/>
    <property type="match status" value="1"/>
</dbReference>
<dbReference type="Gene3D" id="2.60.390.10">
    <property type="entry name" value="Beta-galactosidase, domain 3"/>
    <property type="match status" value="1"/>
</dbReference>
<organism evidence="12 13">
    <name type="scientific">Hapsidospora chrysogenum (strain ATCC 11550 / CBS 779.69 / DSM 880 / IAM 14645 / JCM 23072 / IMI 49137)</name>
    <name type="common">Acremonium chrysogenum</name>
    <dbReference type="NCBI Taxonomy" id="857340"/>
    <lineage>
        <taxon>Eukaryota</taxon>
        <taxon>Fungi</taxon>
        <taxon>Dikarya</taxon>
        <taxon>Ascomycota</taxon>
        <taxon>Pezizomycotina</taxon>
        <taxon>Sordariomycetes</taxon>
        <taxon>Hypocreomycetidae</taxon>
        <taxon>Hypocreales</taxon>
        <taxon>Bionectriaceae</taxon>
        <taxon>Hapsidospora</taxon>
    </lineage>
</organism>
<evidence type="ECO:0000256" key="1">
    <source>
        <dbReference type="ARBA" id="ARBA00001412"/>
    </source>
</evidence>
<dbReference type="InterPro" id="IPR031330">
    <property type="entry name" value="Gly_Hdrlase_35_cat"/>
</dbReference>
<comment type="similarity">
    <text evidence="2 9">Belongs to the glycosyl hydrolase 35 family.</text>
</comment>
<dbReference type="InterPro" id="IPR025972">
    <property type="entry name" value="BetaGal_dom3"/>
</dbReference>
<protein>
    <recommendedName>
        <fullName evidence="3 8">Beta-galactosidase</fullName>
        <ecNumber evidence="3 8">3.2.1.23</ecNumber>
    </recommendedName>
</protein>
<keyword evidence="6" id="KW-0325">Glycoprotein</keyword>
<dbReference type="HOGENOM" id="CLU_005732_2_0_1"/>
<dbReference type="Pfam" id="PF01301">
    <property type="entry name" value="Glyco_hydro_35"/>
    <property type="match status" value="1"/>
</dbReference>